<keyword evidence="3 7" id="KW-0812">Transmembrane</keyword>
<dbReference type="PANTHER" id="PTHR31123:SF4">
    <property type="entry name" value="PROTEIN ALCS"/>
    <property type="match status" value="1"/>
</dbReference>
<dbReference type="InterPro" id="IPR000791">
    <property type="entry name" value="Gpr1/Fun34/SatP-like"/>
</dbReference>
<dbReference type="GO" id="GO:0015123">
    <property type="term" value="F:acetate transmembrane transporter activity"/>
    <property type="evidence" value="ECO:0007669"/>
    <property type="project" value="TreeGrafter"/>
</dbReference>
<sequence>MTEKTEDYEAGNGMNHQESMPRLTTTHTNAEGAPLSRQVTVTMSNEQYERLFFQPSAPKKGDLAKRFANPTLLGLICFLIPYTSTVLILCQFQGAVPPTSLIGIGADYYFLGSIGMNIAGIAEFILGNTLPFAVFIIYGSHWGSLAYNQDPIHNVTAAFEEYGGANGAAYNSSQGFHNITMYAFISSQTKPPDVVHKLRSRFRCMVSFMIMIGTLRTNLPLTALFFGLVMLFAFIAAADLRIPSATGPEDLAYIEKLLQVAGGFGFVGLVAGWPIRYLVIIEVCEAVAIPCPLPIFDLSTKVFPPKDKKTN</sequence>
<dbReference type="InterPro" id="IPR051633">
    <property type="entry name" value="AceTr"/>
</dbReference>
<comment type="similarity">
    <text evidence="2">Belongs to the acetate uptake transporter (AceTr) (TC 2.A.96) family.</text>
</comment>
<evidence type="ECO:0000256" key="1">
    <source>
        <dbReference type="ARBA" id="ARBA00004141"/>
    </source>
</evidence>
<dbReference type="GO" id="GO:0005886">
    <property type="term" value="C:plasma membrane"/>
    <property type="evidence" value="ECO:0007669"/>
    <property type="project" value="TreeGrafter"/>
</dbReference>
<comment type="subcellular location">
    <subcellularLocation>
        <location evidence="1">Membrane</location>
        <topology evidence="1">Multi-pass membrane protein</topology>
    </subcellularLocation>
</comment>
<feature type="transmembrane region" description="Helical" evidence="7">
    <location>
        <begin position="219"/>
        <end position="237"/>
    </location>
</feature>
<feature type="region of interest" description="Disordered" evidence="6">
    <location>
        <begin position="1"/>
        <end position="22"/>
    </location>
</feature>
<keyword evidence="4 7" id="KW-1133">Transmembrane helix</keyword>
<comment type="caution">
    <text evidence="8">The sequence shown here is derived from an EMBL/GenBank/DDBJ whole genome shotgun (WGS) entry which is preliminary data.</text>
</comment>
<organism evidence="8 9">
    <name type="scientific">Hortaea werneckii</name>
    <name type="common">Black yeast</name>
    <name type="synonym">Cladosporium werneckii</name>
    <dbReference type="NCBI Taxonomy" id="91943"/>
    <lineage>
        <taxon>Eukaryota</taxon>
        <taxon>Fungi</taxon>
        <taxon>Dikarya</taxon>
        <taxon>Ascomycota</taxon>
        <taxon>Pezizomycotina</taxon>
        <taxon>Dothideomycetes</taxon>
        <taxon>Dothideomycetidae</taxon>
        <taxon>Mycosphaerellales</taxon>
        <taxon>Teratosphaeriaceae</taxon>
        <taxon>Hortaea</taxon>
    </lineage>
</organism>
<accession>A0A3M7CMM3</accession>
<gene>
    <name evidence="8" type="ORF">D0865_05425</name>
</gene>
<feature type="transmembrane region" description="Helical" evidence="7">
    <location>
        <begin position="114"/>
        <end position="138"/>
    </location>
</feature>
<keyword evidence="5 7" id="KW-0472">Membrane</keyword>
<reference evidence="8 9" key="1">
    <citation type="journal article" date="2018" name="BMC Genomics">
        <title>Genomic evidence for intraspecific hybridization in a clonal and extremely halotolerant yeast.</title>
        <authorList>
            <person name="Gostincar C."/>
            <person name="Stajich J.E."/>
            <person name="Zupancic J."/>
            <person name="Zalar P."/>
            <person name="Gunde-Cimerman N."/>
        </authorList>
    </citation>
    <scope>NUCLEOTIDE SEQUENCE [LARGE SCALE GENOMIC DNA]</scope>
    <source>
        <strain evidence="8 9">EXF-151</strain>
    </source>
</reference>
<feature type="transmembrane region" description="Helical" evidence="7">
    <location>
        <begin position="72"/>
        <end position="94"/>
    </location>
</feature>
<dbReference type="OrthoDB" id="3648309at2759"/>
<evidence type="ECO:0000256" key="6">
    <source>
        <dbReference type="SAM" id="MobiDB-lite"/>
    </source>
</evidence>
<dbReference type="AlphaFoldDB" id="A0A3M7CMM3"/>
<protein>
    <submittedName>
        <fullName evidence="8">Uncharacterized protein</fullName>
    </submittedName>
</protein>
<evidence type="ECO:0000256" key="7">
    <source>
        <dbReference type="SAM" id="Phobius"/>
    </source>
</evidence>
<name>A0A3M7CMM3_HORWE</name>
<feature type="transmembrane region" description="Helical" evidence="7">
    <location>
        <begin position="257"/>
        <end position="275"/>
    </location>
</feature>
<dbReference type="PANTHER" id="PTHR31123">
    <property type="entry name" value="ACCUMULATION OF DYADS PROTEIN 2-RELATED"/>
    <property type="match status" value="1"/>
</dbReference>
<evidence type="ECO:0000313" key="9">
    <source>
        <dbReference type="Proteomes" id="UP000270230"/>
    </source>
</evidence>
<dbReference type="EMBL" id="QWIN01000361">
    <property type="protein sequence ID" value="RMY53110.1"/>
    <property type="molecule type" value="Genomic_DNA"/>
</dbReference>
<dbReference type="Proteomes" id="UP000270230">
    <property type="component" value="Unassembled WGS sequence"/>
</dbReference>
<evidence type="ECO:0000313" key="8">
    <source>
        <dbReference type="EMBL" id="RMY53110.1"/>
    </source>
</evidence>
<proteinExistence type="inferred from homology"/>
<evidence type="ECO:0000256" key="2">
    <source>
        <dbReference type="ARBA" id="ARBA00005587"/>
    </source>
</evidence>
<evidence type="ECO:0000256" key="3">
    <source>
        <dbReference type="ARBA" id="ARBA00022692"/>
    </source>
</evidence>
<evidence type="ECO:0000256" key="5">
    <source>
        <dbReference type="ARBA" id="ARBA00023136"/>
    </source>
</evidence>
<evidence type="ECO:0000256" key="4">
    <source>
        <dbReference type="ARBA" id="ARBA00022989"/>
    </source>
</evidence>
<dbReference type="Pfam" id="PF01184">
    <property type="entry name" value="Gpr1_Fun34_YaaH"/>
    <property type="match status" value="1"/>
</dbReference>